<dbReference type="CDD" id="cd00085">
    <property type="entry name" value="HNHc"/>
    <property type="match status" value="1"/>
</dbReference>
<keyword evidence="4" id="KW-1185">Reference proteome</keyword>
<feature type="domain" description="DUF222" evidence="2">
    <location>
        <begin position="179"/>
        <end position="353"/>
    </location>
</feature>
<feature type="compositionally biased region" description="Pro residues" evidence="1">
    <location>
        <begin position="688"/>
        <end position="697"/>
    </location>
</feature>
<gene>
    <name evidence="3" type="ORF">FJ693_03830</name>
</gene>
<evidence type="ECO:0000313" key="4">
    <source>
        <dbReference type="Proteomes" id="UP000318693"/>
    </source>
</evidence>
<feature type="compositionally biased region" description="Low complexity" evidence="1">
    <location>
        <begin position="644"/>
        <end position="674"/>
    </location>
</feature>
<dbReference type="Pfam" id="PF02720">
    <property type="entry name" value="DUF222"/>
    <property type="match status" value="1"/>
</dbReference>
<proteinExistence type="predicted"/>
<dbReference type="InterPro" id="IPR003615">
    <property type="entry name" value="HNH_nuc"/>
</dbReference>
<organism evidence="3 4">
    <name type="scientific">Georgenia yuyongxinii</name>
    <dbReference type="NCBI Taxonomy" id="2589797"/>
    <lineage>
        <taxon>Bacteria</taxon>
        <taxon>Bacillati</taxon>
        <taxon>Actinomycetota</taxon>
        <taxon>Actinomycetes</taxon>
        <taxon>Micrococcales</taxon>
        <taxon>Bogoriellaceae</taxon>
        <taxon>Georgenia</taxon>
    </lineage>
</organism>
<sequence>MVRTDAGMLCSAPVGVFTAAHRRPPVRPAEGPAAPRRAVSATSPGGPATNHFAQVAVGVGVMLVACRSVQTSVRRRSEGVGPVQVLEVDGSPSSVPPLVPPAELLGGVRTAVARLVEGAPASGAGWQHAERESVIAGLDAVVQSLTVYRGRLLVAHKEDGRWGTALDRDFADWRGRASGTGRGPAVGELQVAEGLQAMPEVADAVAGGELTLEHARALTRLRATGSAEVKAALEAGAAADLVARGKSLSAPELAREAKKVAAAIDAQAAQDSFAAVWRRRAVSTRRGAGGRVGEWFLDDVGGTIVETALDAIVGKPAVDDDRTREQRRADALVTMAARVLRVGADRVGAQIRPHLALIVEEQTWAALLARRAAIEAADRDAVDAAAGFTGAAFGLGADGLPRATATLDTASATATGETFDTTAAGTLDTTSGRAGGRRAGCVPPRRVVLPGLPPLPNVPAAELEDGSLVPGGELDRIMCDCEVTRIVMDARSMPLDVGQTQRLYNRELRRAVTTRDRHCQWPGCSIRAAWCEVHHVWFWANGGPTALCNGCTLCIYHHHRVHQEHIRITILADGFEFHHRDGRLLGTTQRPPRPSGARRATTTTAGVEDGLTPARTTCHDPLIESWPPALDQPPRAVASTGPIASEARGTRGTATATSATASSTAGADGTGTPRPGAPPGNQLSAPPRGRPGAPPGGRPGTPSGSQRGAPPRKSAGAQPQPSLWDDGIPAGQASGPPF</sequence>
<evidence type="ECO:0000256" key="1">
    <source>
        <dbReference type="SAM" id="MobiDB-lite"/>
    </source>
</evidence>
<evidence type="ECO:0000313" key="3">
    <source>
        <dbReference type="EMBL" id="TRW46850.1"/>
    </source>
</evidence>
<name>A0A552WVI6_9MICO</name>
<feature type="compositionally biased region" description="Low complexity" evidence="1">
    <location>
        <begin position="595"/>
        <end position="606"/>
    </location>
</feature>
<evidence type="ECO:0000259" key="2">
    <source>
        <dbReference type="Pfam" id="PF02720"/>
    </source>
</evidence>
<feature type="compositionally biased region" description="Low complexity" evidence="1">
    <location>
        <begin position="28"/>
        <end position="38"/>
    </location>
</feature>
<accession>A0A552WVI6</accession>
<comment type="caution">
    <text evidence="3">The sequence shown here is derived from an EMBL/GenBank/DDBJ whole genome shotgun (WGS) entry which is preliminary data.</text>
</comment>
<dbReference type="EMBL" id="VJXR01000006">
    <property type="protein sequence ID" value="TRW46850.1"/>
    <property type="molecule type" value="Genomic_DNA"/>
</dbReference>
<dbReference type="InterPro" id="IPR003870">
    <property type="entry name" value="DUF222"/>
</dbReference>
<dbReference type="PANTHER" id="PTHR12460">
    <property type="entry name" value="CYCLIN-DEPENDENT KINASE INHIBITOR-RELATED PROTEIN"/>
    <property type="match status" value="1"/>
</dbReference>
<dbReference type="Proteomes" id="UP000318693">
    <property type="component" value="Unassembled WGS sequence"/>
</dbReference>
<reference evidence="3 4" key="1">
    <citation type="submission" date="2019-07" db="EMBL/GenBank/DDBJ databases">
        <title>Georgenia wutianyii sp. nov. and Georgenia *** sp. nov. isolated from plateau pika (Ochotona curzoniae) in the Qinghai-Tibet plateau of China.</title>
        <authorList>
            <person name="Tian Z."/>
        </authorList>
    </citation>
    <scope>NUCLEOTIDE SEQUENCE [LARGE SCALE GENOMIC DNA]</scope>
    <source>
        <strain evidence="3 4">Z446</strain>
    </source>
</reference>
<feature type="region of interest" description="Disordered" evidence="1">
    <location>
        <begin position="583"/>
        <end position="738"/>
    </location>
</feature>
<protein>
    <submittedName>
        <fullName evidence="3">DUF222 domain-containing protein</fullName>
    </submittedName>
</protein>
<dbReference type="AlphaFoldDB" id="A0A552WVI6"/>
<feature type="region of interest" description="Disordered" evidence="1">
    <location>
        <begin position="21"/>
        <end position="47"/>
    </location>
</feature>